<feature type="compositionally biased region" description="Basic and acidic residues" evidence="3">
    <location>
        <begin position="21"/>
        <end position="38"/>
    </location>
</feature>
<dbReference type="GO" id="GO:0022857">
    <property type="term" value="F:transmembrane transporter activity"/>
    <property type="evidence" value="ECO:0007669"/>
    <property type="project" value="InterPro"/>
</dbReference>
<dbReference type="OrthoDB" id="6509908at2759"/>
<evidence type="ECO:0000256" key="4">
    <source>
        <dbReference type="SAM" id="Phobius"/>
    </source>
</evidence>
<feature type="transmembrane region" description="Helical" evidence="4">
    <location>
        <begin position="395"/>
        <end position="414"/>
    </location>
</feature>
<feature type="transmembrane region" description="Helical" evidence="4">
    <location>
        <begin position="149"/>
        <end position="167"/>
    </location>
</feature>
<feature type="compositionally biased region" description="Pro residues" evidence="3">
    <location>
        <begin position="60"/>
        <end position="69"/>
    </location>
</feature>
<gene>
    <name evidence="5" type="ORF">BD410DRAFT_894766</name>
</gene>
<evidence type="ECO:0000256" key="2">
    <source>
        <dbReference type="ARBA" id="ARBA00006727"/>
    </source>
</evidence>
<evidence type="ECO:0000313" key="5">
    <source>
        <dbReference type="EMBL" id="TDL26807.1"/>
    </source>
</evidence>
<feature type="transmembrane region" description="Helical" evidence="4">
    <location>
        <begin position="457"/>
        <end position="481"/>
    </location>
</feature>
<sequence length="572" mass="60747">MSAMLSRHHSLSPSITVPPSDDSHDSLEKQPERTDSLDLLRLPPYPSSEDDHVIVEKPPTRPQPPPAPNTFPDGGLRAWANVFGCALVSLTAIGQVNAFGVFQTYYAQHQLAAYNASAISWIGGVQIFLLYLSGLVLGRVFDAYGARGLLVSGCVLSTFSLSMLSFSTQYYQIFLSQGVGLGLGIALQFYPILVVPSTWFKLHRAAAIGIVIAGSSLGGILFPLLLAHLFTARGFGFAPAVRVMALVAFGTQFIAICFIKERKVEAPPPPSTSPTSSSVLPPPASASNLDAPLPPLPTSPEQTQKRTWKSLLPSIPPPSLSLSKKLDLPFALHALGAFFTAFGLYTPVWYIQLFSLSQGASPALSFYTIAAMNAAGVVGRIGGGWGADKIGRFNALIPIALIQSISCFAIWSTSHGMPQTIVFAIIFGATSASYSSIASSCVAQLTRDARKIGARTGIFMACMAPGILAGPPVSGAILSWATRLASHTSSSPSSTLTGNTNATTSTNAFIGVQIFTGTVLLLGALCALLARAACVREDARERERERERRGEGRMGRERCDGVRGWCVLVCKV</sequence>
<dbReference type="InterPro" id="IPR050327">
    <property type="entry name" value="Proton-linked_MCT"/>
</dbReference>
<dbReference type="Proteomes" id="UP000294933">
    <property type="component" value="Unassembled WGS sequence"/>
</dbReference>
<proteinExistence type="inferred from homology"/>
<dbReference type="AlphaFoldDB" id="A0A4Y7QGM9"/>
<comment type="similarity">
    <text evidence="2">Belongs to the major facilitator superfamily. Monocarboxylate porter (TC 2.A.1.13) family.</text>
</comment>
<feature type="transmembrane region" description="Helical" evidence="4">
    <location>
        <begin position="330"/>
        <end position="352"/>
    </location>
</feature>
<feature type="transmembrane region" description="Helical" evidence="4">
    <location>
        <begin position="236"/>
        <end position="259"/>
    </location>
</feature>
<feature type="transmembrane region" description="Helical" evidence="4">
    <location>
        <begin position="173"/>
        <end position="193"/>
    </location>
</feature>
<feature type="compositionally biased region" description="Basic and acidic residues" evidence="3">
    <location>
        <begin position="49"/>
        <end position="59"/>
    </location>
</feature>
<dbReference type="SUPFAM" id="SSF103473">
    <property type="entry name" value="MFS general substrate transporter"/>
    <property type="match status" value="1"/>
</dbReference>
<dbReference type="Pfam" id="PF07690">
    <property type="entry name" value="MFS_1"/>
    <property type="match status" value="1"/>
</dbReference>
<feature type="transmembrane region" description="Helical" evidence="4">
    <location>
        <begin position="508"/>
        <end position="530"/>
    </location>
</feature>
<evidence type="ECO:0000256" key="1">
    <source>
        <dbReference type="ARBA" id="ARBA00004141"/>
    </source>
</evidence>
<dbReference type="Gene3D" id="1.20.1250.20">
    <property type="entry name" value="MFS general substrate transporter like domains"/>
    <property type="match status" value="2"/>
</dbReference>
<dbReference type="GO" id="GO:0016020">
    <property type="term" value="C:membrane"/>
    <property type="evidence" value="ECO:0007669"/>
    <property type="project" value="UniProtKB-SubCell"/>
</dbReference>
<comment type="subcellular location">
    <subcellularLocation>
        <location evidence="1">Membrane</location>
        <topology evidence="1">Multi-pass membrane protein</topology>
    </subcellularLocation>
</comment>
<dbReference type="EMBL" id="ML170160">
    <property type="protein sequence ID" value="TDL26807.1"/>
    <property type="molecule type" value="Genomic_DNA"/>
</dbReference>
<dbReference type="InterPro" id="IPR036259">
    <property type="entry name" value="MFS_trans_sf"/>
</dbReference>
<dbReference type="PANTHER" id="PTHR11360:SF177">
    <property type="entry name" value="RIBOFLAVIN TRANSPORTER MCH5"/>
    <property type="match status" value="1"/>
</dbReference>
<name>A0A4Y7QGM9_9AGAM</name>
<feature type="transmembrane region" description="Helical" evidence="4">
    <location>
        <begin position="118"/>
        <end position="137"/>
    </location>
</feature>
<keyword evidence="6" id="KW-1185">Reference proteome</keyword>
<feature type="compositionally biased region" description="Basic residues" evidence="3">
    <location>
        <begin position="1"/>
        <end position="10"/>
    </location>
</feature>
<evidence type="ECO:0000313" key="6">
    <source>
        <dbReference type="Proteomes" id="UP000294933"/>
    </source>
</evidence>
<feature type="transmembrane region" description="Helical" evidence="4">
    <location>
        <begin position="420"/>
        <end position="445"/>
    </location>
</feature>
<accession>A0A4Y7QGM9</accession>
<keyword evidence="4" id="KW-0472">Membrane</keyword>
<organism evidence="5 6">
    <name type="scientific">Rickenella mellea</name>
    <dbReference type="NCBI Taxonomy" id="50990"/>
    <lineage>
        <taxon>Eukaryota</taxon>
        <taxon>Fungi</taxon>
        <taxon>Dikarya</taxon>
        <taxon>Basidiomycota</taxon>
        <taxon>Agaricomycotina</taxon>
        <taxon>Agaricomycetes</taxon>
        <taxon>Hymenochaetales</taxon>
        <taxon>Rickenellaceae</taxon>
        <taxon>Rickenella</taxon>
    </lineage>
</organism>
<reference evidence="5 6" key="1">
    <citation type="submission" date="2018-06" db="EMBL/GenBank/DDBJ databases">
        <title>A transcriptomic atlas of mushroom development highlights an independent origin of complex multicellularity.</title>
        <authorList>
            <consortium name="DOE Joint Genome Institute"/>
            <person name="Krizsan K."/>
            <person name="Almasi E."/>
            <person name="Merenyi Z."/>
            <person name="Sahu N."/>
            <person name="Viragh M."/>
            <person name="Koszo T."/>
            <person name="Mondo S."/>
            <person name="Kiss B."/>
            <person name="Balint B."/>
            <person name="Kues U."/>
            <person name="Barry K."/>
            <person name="Hegedus J.C."/>
            <person name="Henrissat B."/>
            <person name="Johnson J."/>
            <person name="Lipzen A."/>
            <person name="Ohm R."/>
            <person name="Nagy I."/>
            <person name="Pangilinan J."/>
            <person name="Yan J."/>
            <person name="Xiong Y."/>
            <person name="Grigoriev I.V."/>
            <person name="Hibbett D.S."/>
            <person name="Nagy L.G."/>
        </authorList>
    </citation>
    <scope>NUCLEOTIDE SEQUENCE [LARGE SCALE GENOMIC DNA]</scope>
    <source>
        <strain evidence="5 6">SZMC22713</strain>
    </source>
</reference>
<feature type="transmembrane region" description="Helical" evidence="4">
    <location>
        <begin position="205"/>
        <end position="230"/>
    </location>
</feature>
<evidence type="ECO:0000256" key="3">
    <source>
        <dbReference type="SAM" id="MobiDB-lite"/>
    </source>
</evidence>
<keyword evidence="4" id="KW-0812">Transmembrane</keyword>
<dbReference type="PANTHER" id="PTHR11360">
    <property type="entry name" value="MONOCARBOXYLATE TRANSPORTER"/>
    <property type="match status" value="1"/>
</dbReference>
<keyword evidence="4" id="KW-1133">Transmembrane helix</keyword>
<feature type="region of interest" description="Disordered" evidence="3">
    <location>
        <begin position="1"/>
        <end position="71"/>
    </location>
</feature>
<feature type="transmembrane region" description="Helical" evidence="4">
    <location>
        <begin position="364"/>
        <end position="383"/>
    </location>
</feature>
<dbReference type="VEuPathDB" id="FungiDB:BD410DRAFT_894766"/>
<feature type="transmembrane region" description="Helical" evidence="4">
    <location>
        <begin position="78"/>
        <end position="98"/>
    </location>
</feature>
<dbReference type="InterPro" id="IPR011701">
    <property type="entry name" value="MFS"/>
</dbReference>
<dbReference type="STRING" id="50990.A0A4Y7QGM9"/>
<protein>
    <submittedName>
        <fullName evidence="5">MFS general substrate transporter</fullName>
    </submittedName>
</protein>